<protein>
    <submittedName>
        <fullName evidence="3">Uncharacterized protein</fullName>
    </submittedName>
</protein>
<evidence type="ECO:0000313" key="2">
    <source>
        <dbReference type="Proteomes" id="UP000887540"/>
    </source>
</evidence>
<feature type="transmembrane region" description="Helical" evidence="1">
    <location>
        <begin position="89"/>
        <end position="119"/>
    </location>
</feature>
<sequence length="170" mass="19429">MSKIEKGSIDTDEDEQKYKCLCGVHVRVAALIFSIINILFWAAIIALLTKYHVSNKIPLNQHSWFGFGISSIFLITSAFIILGERFNQPWLFIPFLIIDCIKLCLVGFFLIAGFIILLVESGTVIEVRKMLDYAIWSILEEKACRKPHPNLESLKRALKKAWNEITLDTL</sequence>
<keyword evidence="1" id="KW-0472">Membrane</keyword>
<dbReference type="InterPro" id="IPR036397">
    <property type="entry name" value="RNaseH_sf"/>
</dbReference>
<evidence type="ECO:0000313" key="3">
    <source>
        <dbReference type="WBParaSite" id="ACRNAN_scaffold2540.g7614.t1"/>
    </source>
</evidence>
<organism evidence="2 3">
    <name type="scientific">Acrobeloides nanus</name>
    <dbReference type="NCBI Taxonomy" id="290746"/>
    <lineage>
        <taxon>Eukaryota</taxon>
        <taxon>Metazoa</taxon>
        <taxon>Ecdysozoa</taxon>
        <taxon>Nematoda</taxon>
        <taxon>Chromadorea</taxon>
        <taxon>Rhabditida</taxon>
        <taxon>Tylenchina</taxon>
        <taxon>Cephalobomorpha</taxon>
        <taxon>Cephaloboidea</taxon>
        <taxon>Cephalobidae</taxon>
        <taxon>Acrobeloides</taxon>
    </lineage>
</organism>
<reference evidence="3" key="1">
    <citation type="submission" date="2022-11" db="UniProtKB">
        <authorList>
            <consortium name="WormBaseParasite"/>
        </authorList>
    </citation>
    <scope>IDENTIFICATION</scope>
</reference>
<dbReference type="GO" id="GO:0003676">
    <property type="term" value="F:nucleic acid binding"/>
    <property type="evidence" value="ECO:0007669"/>
    <property type="project" value="InterPro"/>
</dbReference>
<keyword evidence="2" id="KW-1185">Reference proteome</keyword>
<dbReference type="WBParaSite" id="ACRNAN_scaffold2540.g7614.t1">
    <property type="protein sequence ID" value="ACRNAN_scaffold2540.g7614.t1"/>
    <property type="gene ID" value="ACRNAN_scaffold2540.g7614"/>
</dbReference>
<dbReference type="Gene3D" id="3.30.420.10">
    <property type="entry name" value="Ribonuclease H-like superfamily/Ribonuclease H"/>
    <property type="match status" value="1"/>
</dbReference>
<dbReference type="AlphaFoldDB" id="A0A914DI97"/>
<feature type="transmembrane region" description="Helical" evidence="1">
    <location>
        <begin position="63"/>
        <end position="83"/>
    </location>
</feature>
<feature type="transmembrane region" description="Helical" evidence="1">
    <location>
        <begin position="28"/>
        <end position="51"/>
    </location>
</feature>
<dbReference type="Proteomes" id="UP000887540">
    <property type="component" value="Unplaced"/>
</dbReference>
<name>A0A914DI97_9BILA</name>
<evidence type="ECO:0000256" key="1">
    <source>
        <dbReference type="SAM" id="Phobius"/>
    </source>
</evidence>
<proteinExistence type="predicted"/>
<keyword evidence="1" id="KW-0812">Transmembrane</keyword>
<keyword evidence="1" id="KW-1133">Transmembrane helix</keyword>
<accession>A0A914DI97</accession>